<dbReference type="Proteomes" id="UP000076502">
    <property type="component" value="Unassembled WGS sequence"/>
</dbReference>
<evidence type="ECO:0000256" key="4">
    <source>
        <dbReference type="ARBA" id="ARBA00023136"/>
    </source>
</evidence>
<evidence type="ECO:0000313" key="6">
    <source>
        <dbReference type="EMBL" id="KZC12887.1"/>
    </source>
</evidence>
<evidence type="ECO:0000313" key="7">
    <source>
        <dbReference type="Proteomes" id="UP000076502"/>
    </source>
</evidence>
<dbReference type="EMBL" id="KQ434977">
    <property type="protein sequence ID" value="KZC12887.1"/>
    <property type="molecule type" value="Genomic_DNA"/>
</dbReference>
<protein>
    <submittedName>
        <fullName evidence="6">Uncharacterized protein</fullName>
    </submittedName>
</protein>
<gene>
    <name evidence="6" type="ORF">WN55_04404</name>
</gene>
<keyword evidence="2 5" id="KW-0812">Transmembrane</keyword>
<feature type="transmembrane region" description="Helical" evidence="5">
    <location>
        <begin position="18"/>
        <end position="42"/>
    </location>
</feature>
<keyword evidence="3 5" id="KW-1133">Transmembrane helix</keyword>
<organism evidence="6 7">
    <name type="scientific">Dufourea novaeangliae</name>
    <name type="common">Sweat bee</name>
    <dbReference type="NCBI Taxonomy" id="178035"/>
    <lineage>
        <taxon>Eukaryota</taxon>
        <taxon>Metazoa</taxon>
        <taxon>Ecdysozoa</taxon>
        <taxon>Arthropoda</taxon>
        <taxon>Hexapoda</taxon>
        <taxon>Insecta</taxon>
        <taxon>Pterygota</taxon>
        <taxon>Neoptera</taxon>
        <taxon>Endopterygota</taxon>
        <taxon>Hymenoptera</taxon>
        <taxon>Apocrita</taxon>
        <taxon>Aculeata</taxon>
        <taxon>Apoidea</taxon>
        <taxon>Anthophila</taxon>
        <taxon>Halictidae</taxon>
        <taxon>Rophitinae</taxon>
        <taxon>Dufourea</taxon>
    </lineage>
</organism>
<evidence type="ECO:0000256" key="2">
    <source>
        <dbReference type="ARBA" id="ARBA00022692"/>
    </source>
</evidence>
<dbReference type="InterPro" id="IPR029208">
    <property type="entry name" value="COX14"/>
</dbReference>
<dbReference type="AlphaFoldDB" id="A0A154PMC6"/>
<sequence length="77" mass="9112">MLPRYKNKEFILDKLHRGFVNCCIAASVVTGSMWLYGVYQYFRYIRPLHKKMRLENEESLLAEGRALEDIAMEIKNV</sequence>
<evidence type="ECO:0000256" key="3">
    <source>
        <dbReference type="ARBA" id="ARBA00022989"/>
    </source>
</evidence>
<keyword evidence="7" id="KW-1185">Reference proteome</keyword>
<evidence type="ECO:0000256" key="5">
    <source>
        <dbReference type="SAM" id="Phobius"/>
    </source>
</evidence>
<evidence type="ECO:0000256" key="1">
    <source>
        <dbReference type="ARBA" id="ARBA00004167"/>
    </source>
</evidence>
<accession>A0A154PMC6</accession>
<name>A0A154PMC6_DUFNO</name>
<proteinExistence type="predicted"/>
<keyword evidence="4 5" id="KW-0472">Membrane</keyword>
<reference evidence="6 7" key="1">
    <citation type="submission" date="2015-07" db="EMBL/GenBank/DDBJ databases">
        <title>The genome of Dufourea novaeangliae.</title>
        <authorList>
            <person name="Pan H."/>
            <person name="Kapheim K."/>
        </authorList>
    </citation>
    <scope>NUCLEOTIDE SEQUENCE [LARGE SCALE GENOMIC DNA]</scope>
    <source>
        <strain evidence="6">0120121106</strain>
        <tissue evidence="6">Whole body</tissue>
    </source>
</reference>
<dbReference type="Pfam" id="PF14880">
    <property type="entry name" value="COX14"/>
    <property type="match status" value="1"/>
</dbReference>
<comment type="subcellular location">
    <subcellularLocation>
        <location evidence="1">Membrane</location>
        <topology evidence="1">Single-pass membrane protein</topology>
    </subcellularLocation>
</comment>
<dbReference type="GO" id="GO:0016020">
    <property type="term" value="C:membrane"/>
    <property type="evidence" value="ECO:0007669"/>
    <property type="project" value="UniProtKB-SubCell"/>
</dbReference>